<feature type="domain" description="Disease resistance protein winged helix" evidence="11">
    <location>
        <begin position="420"/>
        <end position="497"/>
    </location>
</feature>
<dbReference type="Gene3D" id="1.10.8.430">
    <property type="entry name" value="Helical domain of apoptotic protease-activating factors"/>
    <property type="match status" value="1"/>
</dbReference>
<dbReference type="InterPro" id="IPR056789">
    <property type="entry name" value="LRR_R13L1-DRL21"/>
</dbReference>
<dbReference type="Gene3D" id="1.10.10.10">
    <property type="entry name" value="Winged helix-like DNA-binding domain superfamily/Winged helix DNA-binding domain"/>
    <property type="match status" value="1"/>
</dbReference>
<dbReference type="HOGENOM" id="CLU_000837_8_8_1"/>
<keyword evidence="3" id="KW-0677">Repeat</keyword>
<evidence type="ECO:0008006" key="15">
    <source>
        <dbReference type="Google" id="ProtNLM"/>
    </source>
</evidence>
<evidence type="ECO:0000256" key="2">
    <source>
        <dbReference type="ARBA" id="ARBA00022614"/>
    </source>
</evidence>
<reference evidence="13" key="2">
    <citation type="submission" date="2013-04" db="UniProtKB">
        <authorList>
            <consortium name="EnsemblPlants"/>
        </authorList>
    </citation>
    <scope>IDENTIFICATION</scope>
</reference>
<dbReference type="InterPro" id="IPR042197">
    <property type="entry name" value="Apaf_helical"/>
</dbReference>
<keyword evidence="14" id="KW-1185">Reference proteome</keyword>
<evidence type="ECO:0000256" key="1">
    <source>
        <dbReference type="ARBA" id="ARBA00008894"/>
    </source>
</evidence>
<dbReference type="InterPro" id="IPR036388">
    <property type="entry name" value="WH-like_DNA-bd_sf"/>
</dbReference>
<dbReference type="Pfam" id="PF23559">
    <property type="entry name" value="WHD_DRP"/>
    <property type="match status" value="1"/>
</dbReference>
<accession>J3MUX7</accession>
<dbReference type="InterPro" id="IPR032675">
    <property type="entry name" value="LRR_dom_sf"/>
</dbReference>
<organism evidence="13">
    <name type="scientific">Oryza brachyantha</name>
    <name type="common">malo sina</name>
    <dbReference type="NCBI Taxonomy" id="4533"/>
    <lineage>
        <taxon>Eukaryota</taxon>
        <taxon>Viridiplantae</taxon>
        <taxon>Streptophyta</taxon>
        <taxon>Embryophyta</taxon>
        <taxon>Tracheophyta</taxon>
        <taxon>Spermatophyta</taxon>
        <taxon>Magnoliopsida</taxon>
        <taxon>Liliopsida</taxon>
        <taxon>Poales</taxon>
        <taxon>Poaceae</taxon>
        <taxon>BOP clade</taxon>
        <taxon>Oryzoideae</taxon>
        <taxon>Oryzeae</taxon>
        <taxon>Oryzinae</taxon>
        <taxon>Oryza</taxon>
    </lineage>
</organism>
<dbReference type="Pfam" id="PF00931">
    <property type="entry name" value="NB-ARC"/>
    <property type="match status" value="1"/>
</dbReference>
<dbReference type="FunFam" id="1.10.10.10:FF:000322">
    <property type="entry name" value="Probable disease resistance protein At1g63360"/>
    <property type="match status" value="1"/>
</dbReference>
<dbReference type="SUPFAM" id="SSF52540">
    <property type="entry name" value="P-loop containing nucleoside triphosphate hydrolases"/>
    <property type="match status" value="1"/>
</dbReference>
<dbReference type="Pfam" id="PF18052">
    <property type="entry name" value="Rx_N"/>
    <property type="match status" value="1"/>
</dbReference>
<feature type="region of interest" description="Disordered" evidence="7">
    <location>
        <begin position="1244"/>
        <end position="1297"/>
    </location>
</feature>
<keyword evidence="6" id="KW-0067">ATP-binding</keyword>
<evidence type="ECO:0000256" key="5">
    <source>
        <dbReference type="ARBA" id="ARBA00022821"/>
    </source>
</evidence>
<dbReference type="OMA" id="LHEWKAI"/>
<dbReference type="GO" id="GO:0009626">
    <property type="term" value="P:plant-type hypersensitive response"/>
    <property type="evidence" value="ECO:0007669"/>
    <property type="project" value="UniProtKB-ARBA"/>
</dbReference>
<sequence>MAESLLLPVVRGLTGKATDALVRSVTRVCGVDGDRRRRECMLSDAEAKSETNPAVKRWMKDLKAVAYEADDVLDDFRYEALRREAQIGDAAASKVLGFFTPHNTLLFRAAMSRKLSGVLEKMNELVEEMNRFGLVQRAEPPELPYRQTHSAPEEPADILGRDDDKEVVVKLLLEQRDEHRLQVVAVVGMGGLGKTTLAKMVYNDPQVTEHFQLKMWHCVSDNFEPASLLKSVIELAKNGRCEMFDTIELLRRQLEEAIDRKRFLLVLDDVWNEEEKKWEDDLKPLLNSVGGPGSVMVVTTRSQRVASIMGTLGTHELHFLNEDDSWELFSKRAFSRQVQEQVEFVSFGKIIVNKCRGLPLALKTMGGLMSSKHLVSEWEAIAESNIGDRLQGKNDVMDILKLSYRHLSSEMKQCFAFCGVFPKYYEMEKDILIQLWMANGFIQEHGNVDLSHKGELIFYDLVWRSFLEDVKVKKMHWYEYDRDPVICKMHDLMHDLAKDVTNECATTAREFCQEKRSAKDVCHMLPWDISEEMVIELFKGVASLRTLMLPSEFDSDILKKLRPVTIRALQWCPWLIQEKHLSNLLSHVMNAKHLRYLDLTASNIVRLPNSICMLYNLQTLKLNGCASLRKLPEGMRTMRKLIHIYLHRCNSLQQTPPYIGRLNNLRTLTKFFVLTKSGCGIEELKDLRHLANRLEVYGLRKIKCKENAKEACLHQKQNLSELLMYWDSDEFYMPENKASNEEEVLEALAPHGRLKVLKLYGYSGLKIPQWMSDPQMLQCLTTLHISNFSGCKDLSTLWLSNSLEHLCLSRMDNLTTLCKNVGVGAEGYTIPLQVFPKLKFLKLEWLPSLEKWAENVAGEANDLVTIPELERLCIGYCPKLASVPDCPVLKELYAHGSCSLGKPLGSWPSLVKLHVSSLVNTVATLKVDAKQVPLENLRSLRVSGNLFTPTYSFSKMHLELWKCFAFVEDLDIDVCSDLVYWPHEELTNLIHLRYLSIADCNNLEGKGSSSEETMSLPHLEMLCIKSCNSLLEIPSLPASLEDIEISDCPRLVALPSNLGDLAKLESLHLSCCISLKELPDGMYGLTSLEELNIEECPGIEKFPQGLLQRLPTLETLTIEDCPGLERWCREAGMDSIRRISGMGKAKAPSAVQKDTDESVVFFRELFQRDKDWDINLLEAMYSVEFDAIQGRHMSKAPSGKRGFLITVDEKHDYDWLKTPPATPLFPSIEMEANSSRMVFQKELPIPQPAKPSVSRLSGRTEARKTSAKPMFPTTDSSSKNLLRGAAPSISNEKNQPCTIEKRSTYAAIMSRKHKAASAATAPTASTASSKATSKHSDRCYASQGSSTNAPKRVTNPDLPHNAPKNLITAPSTAKTWRRDLALGAPDKVDSGRIRRQSCPAAATRGPKEQIIIDGKQKVKAVKNSKESASNNRGRTGEGTLTLMKEMRRTDRK</sequence>
<feature type="compositionally biased region" description="Polar residues" evidence="7">
    <location>
        <begin position="1288"/>
        <end position="1297"/>
    </location>
</feature>
<evidence type="ECO:0000259" key="12">
    <source>
        <dbReference type="Pfam" id="PF25019"/>
    </source>
</evidence>
<feature type="compositionally biased region" description="Low complexity" evidence="7">
    <location>
        <begin position="1316"/>
        <end position="1331"/>
    </location>
</feature>
<dbReference type="InterPro" id="IPR002182">
    <property type="entry name" value="NB-ARC"/>
</dbReference>
<dbReference type="Pfam" id="PF25019">
    <property type="entry name" value="LRR_R13L1-DRL21"/>
    <property type="match status" value="1"/>
</dbReference>
<dbReference type="GO" id="GO:0005524">
    <property type="term" value="F:ATP binding"/>
    <property type="evidence" value="ECO:0007669"/>
    <property type="project" value="UniProtKB-KW"/>
</dbReference>
<dbReference type="Proteomes" id="UP000006038">
    <property type="component" value="Chromosome 8"/>
</dbReference>
<evidence type="ECO:0000256" key="6">
    <source>
        <dbReference type="ARBA" id="ARBA00022840"/>
    </source>
</evidence>
<evidence type="ECO:0000313" key="13">
    <source>
        <dbReference type="EnsemblPlants" id="OB08G29080.1"/>
    </source>
</evidence>
<dbReference type="InterPro" id="IPR041118">
    <property type="entry name" value="Rx_N"/>
</dbReference>
<name>J3MUX7_ORYBR</name>
<dbReference type="GO" id="GO:0002758">
    <property type="term" value="P:innate immune response-activating signaling pathway"/>
    <property type="evidence" value="ECO:0007669"/>
    <property type="project" value="UniProtKB-ARBA"/>
</dbReference>
<dbReference type="PANTHER" id="PTHR36766:SF55">
    <property type="entry name" value="OS11G0492900 PROTEIN"/>
    <property type="match status" value="1"/>
</dbReference>
<reference evidence="13" key="1">
    <citation type="journal article" date="2013" name="Nat. Commun.">
        <title>Whole-genome sequencing of Oryza brachyantha reveals mechanisms underlying Oryza genome evolution.</title>
        <authorList>
            <person name="Chen J."/>
            <person name="Huang Q."/>
            <person name="Gao D."/>
            <person name="Wang J."/>
            <person name="Lang Y."/>
            <person name="Liu T."/>
            <person name="Li B."/>
            <person name="Bai Z."/>
            <person name="Luis Goicoechea J."/>
            <person name="Liang C."/>
            <person name="Chen C."/>
            <person name="Zhang W."/>
            <person name="Sun S."/>
            <person name="Liao Y."/>
            <person name="Zhang X."/>
            <person name="Yang L."/>
            <person name="Song C."/>
            <person name="Wang M."/>
            <person name="Shi J."/>
            <person name="Liu G."/>
            <person name="Liu J."/>
            <person name="Zhou H."/>
            <person name="Zhou W."/>
            <person name="Yu Q."/>
            <person name="An N."/>
            <person name="Chen Y."/>
            <person name="Cai Q."/>
            <person name="Wang B."/>
            <person name="Liu B."/>
            <person name="Min J."/>
            <person name="Huang Y."/>
            <person name="Wu H."/>
            <person name="Li Z."/>
            <person name="Zhang Y."/>
            <person name="Yin Y."/>
            <person name="Song W."/>
            <person name="Jiang J."/>
            <person name="Jackson S.A."/>
            <person name="Wing R.A."/>
            <person name="Wang J."/>
            <person name="Chen M."/>
        </authorList>
    </citation>
    <scope>NUCLEOTIDE SEQUENCE [LARGE SCALE GENOMIC DNA]</scope>
    <source>
        <strain evidence="13">cv. IRGC 101232</strain>
    </source>
</reference>
<proteinExistence type="inferred from homology"/>
<dbReference type="Gene3D" id="3.80.10.10">
    <property type="entry name" value="Ribonuclease Inhibitor"/>
    <property type="match status" value="4"/>
</dbReference>
<keyword evidence="4" id="KW-0547">Nucleotide-binding</keyword>
<dbReference type="GO" id="GO:0042742">
    <property type="term" value="P:defense response to bacterium"/>
    <property type="evidence" value="ECO:0007669"/>
    <property type="project" value="UniProtKB-ARBA"/>
</dbReference>
<evidence type="ECO:0000259" key="8">
    <source>
        <dbReference type="Pfam" id="PF00931"/>
    </source>
</evidence>
<evidence type="ECO:0000259" key="10">
    <source>
        <dbReference type="Pfam" id="PF23247"/>
    </source>
</evidence>
<feature type="domain" description="Disease resistance N-terminal" evidence="9">
    <location>
        <begin position="39"/>
        <end position="85"/>
    </location>
</feature>
<evidence type="ECO:0000256" key="4">
    <source>
        <dbReference type="ARBA" id="ARBA00022741"/>
    </source>
</evidence>
<protein>
    <recommendedName>
        <fullName evidence="15">NB-ARC domain-containing protein</fullName>
    </recommendedName>
</protein>
<keyword evidence="5" id="KW-0611">Plant defense</keyword>
<evidence type="ECO:0000256" key="3">
    <source>
        <dbReference type="ARBA" id="ARBA00022737"/>
    </source>
</evidence>
<comment type="similarity">
    <text evidence="1">Belongs to the disease resistance NB-LRR family.</text>
</comment>
<feature type="region of interest" description="Disordered" evidence="7">
    <location>
        <begin position="1315"/>
        <end position="1373"/>
    </location>
</feature>
<dbReference type="PANTHER" id="PTHR36766">
    <property type="entry name" value="PLANT BROAD-SPECTRUM MILDEW RESISTANCE PROTEIN RPW8"/>
    <property type="match status" value="1"/>
</dbReference>
<dbReference type="Gramene" id="OB08G29080.1">
    <property type="protein sequence ID" value="OB08G29080.1"/>
    <property type="gene ID" value="OB08G29080"/>
</dbReference>
<feature type="domain" description="Disease resistance protein At4g27190-like leucine-rich repeats" evidence="10">
    <location>
        <begin position="988"/>
        <end position="1121"/>
    </location>
</feature>
<dbReference type="GO" id="GO:0043531">
    <property type="term" value="F:ADP binding"/>
    <property type="evidence" value="ECO:0007669"/>
    <property type="project" value="InterPro"/>
</dbReference>
<feature type="domain" description="R13L1/DRL21-like LRR repeat region" evidence="12">
    <location>
        <begin position="681"/>
        <end position="811"/>
    </location>
</feature>
<dbReference type="SUPFAM" id="SSF52058">
    <property type="entry name" value="L domain-like"/>
    <property type="match status" value="2"/>
</dbReference>
<dbReference type="PRINTS" id="PR00364">
    <property type="entry name" value="DISEASERSIST"/>
</dbReference>
<dbReference type="InterPro" id="IPR058922">
    <property type="entry name" value="WHD_DRP"/>
</dbReference>
<evidence type="ECO:0000256" key="7">
    <source>
        <dbReference type="SAM" id="MobiDB-lite"/>
    </source>
</evidence>
<dbReference type="eggNOG" id="KOG4658">
    <property type="taxonomic scope" value="Eukaryota"/>
</dbReference>
<feature type="region of interest" description="Disordered" evidence="7">
    <location>
        <begin position="1416"/>
        <end position="1452"/>
    </location>
</feature>
<dbReference type="FunFam" id="1.10.8.430:FF:000003">
    <property type="entry name" value="Probable disease resistance protein At5g66910"/>
    <property type="match status" value="1"/>
</dbReference>
<feature type="domain" description="NB-ARC" evidence="8">
    <location>
        <begin position="162"/>
        <end position="338"/>
    </location>
</feature>
<evidence type="ECO:0000259" key="9">
    <source>
        <dbReference type="Pfam" id="PF18052"/>
    </source>
</evidence>
<dbReference type="EnsemblPlants" id="OB08G29080.1">
    <property type="protein sequence ID" value="OB08G29080.1"/>
    <property type="gene ID" value="OB08G29080"/>
</dbReference>
<dbReference type="InterPro" id="IPR057135">
    <property type="entry name" value="At4g27190-like_LRR"/>
</dbReference>
<dbReference type="InterPro" id="IPR027417">
    <property type="entry name" value="P-loop_NTPase"/>
</dbReference>
<dbReference type="Pfam" id="PF23247">
    <property type="entry name" value="LRR_RPS2"/>
    <property type="match status" value="1"/>
</dbReference>
<dbReference type="Gene3D" id="3.40.50.300">
    <property type="entry name" value="P-loop containing nucleotide triphosphate hydrolases"/>
    <property type="match status" value="1"/>
</dbReference>
<evidence type="ECO:0000259" key="11">
    <source>
        <dbReference type="Pfam" id="PF23559"/>
    </source>
</evidence>
<dbReference type="Gene3D" id="1.20.5.4130">
    <property type="match status" value="1"/>
</dbReference>
<keyword evidence="2" id="KW-0433">Leucine-rich repeat</keyword>
<evidence type="ECO:0000313" key="14">
    <source>
        <dbReference type="Proteomes" id="UP000006038"/>
    </source>
</evidence>